<feature type="domain" description="NADPH-dependent FMN reductase-like" evidence="1">
    <location>
        <begin position="2"/>
        <end position="149"/>
    </location>
</feature>
<dbReference type="Proteomes" id="UP000199182">
    <property type="component" value="Unassembled WGS sequence"/>
</dbReference>
<dbReference type="EMBL" id="FNID01000002">
    <property type="protein sequence ID" value="SDM59144.1"/>
    <property type="molecule type" value="Genomic_DNA"/>
</dbReference>
<keyword evidence="3" id="KW-1185">Reference proteome</keyword>
<sequence length="236" mass="26817">MIKVAVIYGNMHEGSTWNCVRLLKEALSEREKTEFTEFYLPRDMQGFCNGCFSCFMNGEQTCPHSEQVQPIVSALEQADVILLSSPIYALDVSGQMKTLLDHLCYMWVSHRPNPLMFSKVGVSVTTTAGAGLSHAAKTLNNTLTYWGVKRVFSLKGRVAASKWAEVSEKNQAKLKRQTARMADGILKAVHNEKMRPKLFLRIMFGMMRGAMKNNTWCIRDHDHWKNHGWLDGKNPF</sequence>
<dbReference type="RefSeq" id="WP_092637464.1">
    <property type="nucleotide sequence ID" value="NZ_FNID01000002.1"/>
</dbReference>
<dbReference type="STRING" id="258515.SAMN05192585_10213"/>
<dbReference type="InterPro" id="IPR005025">
    <property type="entry name" value="FMN_Rdtase-like_dom"/>
</dbReference>
<dbReference type="AlphaFoldDB" id="A0A1G9UH95"/>
<dbReference type="Gene3D" id="3.40.50.360">
    <property type="match status" value="1"/>
</dbReference>
<dbReference type="SUPFAM" id="SSF52218">
    <property type="entry name" value="Flavoproteins"/>
    <property type="match status" value="1"/>
</dbReference>
<dbReference type="GO" id="GO:0016491">
    <property type="term" value="F:oxidoreductase activity"/>
    <property type="evidence" value="ECO:0007669"/>
    <property type="project" value="InterPro"/>
</dbReference>
<dbReference type="InterPro" id="IPR029039">
    <property type="entry name" value="Flavoprotein-like_sf"/>
</dbReference>
<proteinExistence type="predicted"/>
<name>A0A1G9UH95_9FIRM</name>
<dbReference type="Pfam" id="PF03358">
    <property type="entry name" value="FMN_red"/>
    <property type="match status" value="1"/>
</dbReference>
<reference evidence="2 3" key="1">
    <citation type="submission" date="2016-10" db="EMBL/GenBank/DDBJ databases">
        <authorList>
            <person name="de Groot N.N."/>
        </authorList>
    </citation>
    <scope>NUCLEOTIDE SEQUENCE [LARGE SCALE GENOMIC DNA]</scope>
    <source>
        <strain evidence="2 3">CGMCC 1.5012</strain>
    </source>
</reference>
<gene>
    <name evidence="2" type="ORF">SAMN05192585_10213</name>
</gene>
<organism evidence="2 3">
    <name type="scientific">Acetanaerobacterium elongatum</name>
    <dbReference type="NCBI Taxonomy" id="258515"/>
    <lineage>
        <taxon>Bacteria</taxon>
        <taxon>Bacillati</taxon>
        <taxon>Bacillota</taxon>
        <taxon>Clostridia</taxon>
        <taxon>Eubacteriales</taxon>
        <taxon>Oscillospiraceae</taxon>
        <taxon>Acetanaerobacterium</taxon>
    </lineage>
</organism>
<protein>
    <submittedName>
        <fullName evidence="2">NADPH-dependent FMN reductase</fullName>
    </submittedName>
</protein>
<evidence type="ECO:0000313" key="3">
    <source>
        <dbReference type="Proteomes" id="UP000199182"/>
    </source>
</evidence>
<dbReference type="PANTHER" id="PTHR43741">
    <property type="entry name" value="FMN-DEPENDENT NADH-AZOREDUCTASE 1"/>
    <property type="match status" value="1"/>
</dbReference>
<evidence type="ECO:0000259" key="1">
    <source>
        <dbReference type="Pfam" id="PF03358"/>
    </source>
</evidence>
<dbReference type="InterPro" id="IPR050104">
    <property type="entry name" value="FMN-dep_NADH:Q_OxRdtase_AzoR1"/>
</dbReference>
<accession>A0A1G9UH95</accession>
<dbReference type="PANTHER" id="PTHR43741:SF4">
    <property type="entry name" value="FMN-DEPENDENT NADH:QUINONE OXIDOREDUCTASE"/>
    <property type="match status" value="1"/>
</dbReference>
<dbReference type="OrthoDB" id="3789967at2"/>
<evidence type="ECO:0000313" key="2">
    <source>
        <dbReference type="EMBL" id="SDM59144.1"/>
    </source>
</evidence>